<keyword evidence="2" id="KW-0067">ATP-binding</keyword>
<dbReference type="PANTHER" id="PTHR30121">
    <property type="entry name" value="UNCHARACTERIZED PROTEIN YJGR-RELATED"/>
    <property type="match status" value="1"/>
</dbReference>
<gene>
    <name evidence="2" type="ORF">SAMN05421812_107238</name>
</gene>
<dbReference type="PANTHER" id="PTHR30121:SF6">
    <property type="entry name" value="SLR6007 PROTEIN"/>
    <property type="match status" value="1"/>
</dbReference>
<keyword evidence="2" id="KW-0547">Nucleotide-binding</keyword>
<feature type="domain" description="Helicase HerA central" evidence="1">
    <location>
        <begin position="292"/>
        <end position="373"/>
    </location>
</feature>
<dbReference type="Proteomes" id="UP000198362">
    <property type="component" value="Unassembled WGS sequence"/>
</dbReference>
<organism evidence="2 3">
    <name type="scientific">Asanoa hainanensis</name>
    <dbReference type="NCBI Taxonomy" id="560556"/>
    <lineage>
        <taxon>Bacteria</taxon>
        <taxon>Bacillati</taxon>
        <taxon>Actinomycetota</taxon>
        <taxon>Actinomycetes</taxon>
        <taxon>Micromonosporales</taxon>
        <taxon>Micromonosporaceae</taxon>
        <taxon>Asanoa</taxon>
    </lineage>
</organism>
<proteinExistence type="predicted"/>
<evidence type="ECO:0000259" key="1">
    <source>
        <dbReference type="Pfam" id="PF01935"/>
    </source>
</evidence>
<dbReference type="GO" id="GO:0004386">
    <property type="term" value="F:helicase activity"/>
    <property type="evidence" value="ECO:0007669"/>
    <property type="project" value="UniProtKB-KW"/>
</dbReference>
<keyword evidence="3" id="KW-1185">Reference proteome</keyword>
<accession>A0A239N5F1</accession>
<dbReference type="EMBL" id="FZPH01000007">
    <property type="protein sequence ID" value="SNT49682.1"/>
    <property type="molecule type" value="Genomic_DNA"/>
</dbReference>
<dbReference type="RefSeq" id="WP_089250831.1">
    <property type="nucleotide sequence ID" value="NZ_FZPH01000007.1"/>
</dbReference>
<dbReference type="InterPro" id="IPR002789">
    <property type="entry name" value="HerA_central"/>
</dbReference>
<sequence length="948" mass="101498">MSIWPDYQFHQLVELPRPDDGLPGALIAALGGAHPALLGAGGELCAVWLRAPGERQLRFLVGGRPGFPPSLFSDRPGRRQVLFPPGAVAADLSATEAAGLLDRFDAWVPCAVRPDALWEPARRGGFDRHVAHLDAPFAWLVLAEPLAPQVVQPELDLLVNQILPLTRGEVGEARRIRLERLQARHRELSRAQAGDCWRVSVLVGGSPSRVATLAAGLCAVTELDGLPYVVAPAGPGTGISAARAYEAPVATTEVLAALARPPARELPGLRLVEPHTFDVTPEGSPADFELSLGAVLDQASLPSSPLTLDRDTLNRHTFVCGATGSGKSQTVRHMLTEAARIGLPWLAVEPAKAEYARMAARLAPYGRDVIVIRPGDPAQPPAGFNPLEPEPGFPLQTHLDLLRALFLAVFQSAEPFPQVIATALTRGYEELGWDLALGEPVPRDRPPRYPTLGDLQRIAASVVTDIGYGAEASADVSGFIKVRLASLRLGTTGRFFEGGHRLDFRLLRERNVVLEIENVGDDADKAFLMGAVLIRLSEHLRVRSKRHGGAQLPLSHLTVIEEAHRLLRRASDGASGPAQHAVELFAGMLAEVRAHGEGLIIAEQIPGKLIPDVIKNTAVKIVHRLPARDDRAAVGATMNLDEQQSRHVVSLRPGTAAVFTDGMDRPLLVRMPDGTGSEEGPLAAAGVDAIVSPRSETCGLDCRSAVCTLRQMREAQHLLAERPWLALWAELTVLAHLVGQRPPVPDPSLVRSLAGLDARLLDCALGHAVDDAVAVRSGQLHPQVSATGLALHCVTVMRAVVGGASDLCASDGFAYLADHLRWLRVFVELALGIAAESSPAAGSGPDPATGEWETWLRRRIPGRTRVEQHTAVAGWWQAALADQRRLDAIGLGTRRPSTVEAVVGGTPADEAWDGRLAEAIDGFSECGFATQFLVPQARRRRAAEARAG</sequence>
<keyword evidence="2" id="KW-0347">Helicase</keyword>
<evidence type="ECO:0000313" key="3">
    <source>
        <dbReference type="Proteomes" id="UP000198362"/>
    </source>
</evidence>
<dbReference type="Gene3D" id="3.40.50.300">
    <property type="entry name" value="P-loop containing nucleotide triphosphate hydrolases"/>
    <property type="match status" value="2"/>
</dbReference>
<reference evidence="2 3" key="1">
    <citation type="submission" date="2017-06" db="EMBL/GenBank/DDBJ databases">
        <authorList>
            <person name="Kim H.J."/>
            <person name="Triplett B.A."/>
        </authorList>
    </citation>
    <scope>NUCLEOTIDE SEQUENCE [LARGE SCALE GENOMIC DNA]</scope>
    <source>
        <strain evidence="2 3">CGMCC 4.5593</strain>
    </source>
</reference>
<dbReference type="OrthoDB" id="9758751at2"/>
<name>A0A239N5F1_9ACTN</name>
<dbReference type="SUPFAM" id="SSF52540">
    <property type="entry name" value="P-loop containing nucleoside triphosphate hydrolases"/>
    <property type="match status" value="1"/>
</dbReference>
<keyword evidence="2" id="KW-0378">Hydrolase</keyword>
<protein>
    <submittedName>
        <fullName evidence="2">DNA helicase HerA, contains HAS-barrel and ATPase domains</fullName>
    </submittedName>
</protein>
<dbReference type="Pfam" id="PF01935">
    <property type="entry name" value="DUF87"/>
    <property type="match status" value="1"/>
</dbReference>
<dbReference type="AlphaFoldDB" id="A0A239N5F1"/>
<dbReference type="InterPro" id="IPR027417">
    <property type="entry name" value="P-loop_NTPase"/>
</dbReference>
<dbReference type="InterPro" id="IPR051162">
    <property type="entry name" value="T4SS_component"/>
</dbReference>
<evidence type="ECO:0000313" key="2">
    <source>
        <dbReference type="EMBL" id="SNT49682.1"/>
    </source>
</evidence>